<dbReference type="Pfam" id="PF00595">
    <property type="entry name" value="PDZ"/>
    <property type="match status" value="2"/>
</dbReference>
<dbReference type="PRINTS" id="PR01888">
    <property type="entry name" value="NROPEPTIDEBW"/>
</dbReference>
<evidence type="ECO:0000256" key="4">
    <source>
        <dbReference type="ARBA" id="ARBA00005292"/>
    </source>
</evidence>
<evidence type="ECO:0000256" key="8">
    <source>
        <dbReference type="ARBA" id="ARBA00022737"/>
    </source>
</evidence>
<gene>
    <name evidence="14" type="ORF">I79_007963</name>
</gene>
<dbReference type="Proteomes" id="UP000001075">
    <property type="component" value="Unassembled WGS sequence"/>
</dbReference>
<keyword evidence="8" id="KW-0677">Repeat</keyword>
<dbReference type="GO" id="GO:0043495">
    <property type="term" value="F:protein-membrane adaptor activity"/>
    <property type="evidence" value="ECO:0007669"/>
    <property type="project" value="TreeGrafter"/>
</dbReference>
<dbReference type="SUPFAM" id="SSF50156">
    <property type="entry name" value="PDZ domain-like"/>
    <property type="match status" value="2"/>
</dbReference>
<keyword evidence="9 12" id="KW-0472">Membrane</keyword>
<dbReference type="eggNOG" id="KOG3528">
    <property type="taxonomic scope" value="Eukaryota"/>
</dbReference>
<dbReference type="GO" id="GO:0001664">
    <property type="term" value="F:G protein-coupled receptor binding"/>
    <property type="evidence" value="ECO:0007669"/>
    <property type="project" value="InterPro"/>
</dbReference>
<evidence type="ECO:0000256" key="12">
    <source>
        <dbReference type="SAM" id="Phobius"/>
    </source>
</evidence>
<dbReference type="InParanoid" id="G3HBQ6"/>
<feature type="domain" description="PDZ" evidence="13">
    <location>
        <begin position="148"/>
        <end position="202"/>
    </location>
</feature>
<dbReference type="EMBL" id="JH000273">
    <property type="protein sequence ID" value="EGW04445.1"/>
    <property type="molecule type" value="Genomic_DNA"/>
</dbReference>
<accession>G3HBQ6</accession>
<comment type="subcellular location">
    <subcellularLocation>
        <location evidence="2">Apical cell membrane</location>
    </subcellularLocation>
    <subcellularLocation>
        <location evidence="1">Endomembrane system</location>
        <topology evidence="1">Peripheral membrane protein</topology>
    </subcellularLocation>
    <subcellularLocation>
        <location evidence="3">Secreted</location>
    </subcellularLocation>
</comment>
<reference evidence="15" key="1">
    <citation type="journal article" date="2011" name="Nat. Biotechnol.">
        <title>The genomic sequence of the Chinese hamster ovary (CHO)-K1 cell line.</title>
        <authorList>
            <person name="Xu X."/>
            <person name="Nagarajan H."/>
            <person name="Lewis N.E."/>
            <person name="Pan S."/>
            <person name="Cai Z."/>
            <person name="Liu X."/>
            <person name="Chen W."/>
            <person name="Xie M."/>
            <person name="Wang W."/>
            <person name="Hammond S."/>
            <person name="Andersen M.R."/>
            <person name="Neff N."/>
            <person name="Passarelli B."/>
            <person name="Koh W."/>
            <person name="Fan H.C."/>
            <person name="Wang J."/>
            <person name="Gui Y."/>
            <person name="Lee K.H."/>
            <person name="Betenbaugh M.J."/>
            <person name="Quake S.R."/>
            <person name="Famili I."/>
            <person name="Palsson B.O."/>
            <person name="Wang J."/>
        </authorList>
    </citation>
    <scope>NUCLEOTIDE SEQUENCE [LARGE SCALE GENOMIC DNA]</scope>
    <source>
        <strain evidence="15">CHO K1 cell line</strain>
    </source>
</reference>
<dbReference type="InterPro" id="IPR036034">
    <property type="entry name" value="PDZ_sf"/>
</dbReference>
<organism evidence="14 15">
    <name type="scientific">Cricetulus griseus</name>
    <name type="common">Chinese hamster</name>
    <name type="synonym">Cricetulus barabensis griseus</name>
    <dbReference type="NCBI Taxonomy" id="10029"/>
    <lineage>
        <taxon>Eukaryota</taxon>
        <taxon>Metazoa</taxon>
        <taxon>Chordata</taxon>
        <taxon>Craniata</taxon>
        <taxon>Vertebrata</taxon>
        <taxon>Euteleostomi</taxon>
        <taxon>Mammalia</taxon>
        <taxon>Eutheria</taxon>
        <taxon>Euarchontoglires</taxon>
        <taxon>Glires</taxon>
        <taxon>Rodentia</taxon>
        <taxon>Myomorpha</taxon>
        <taxon>Muroidea</taxon>
        <taxon>Cricetidae</taxon>
        <taxon>Cricetinae</taxon>
        <taxon>Cricetulus</taxon>
    </lineage>
</organism>
<dbReference type="PaxDb" id="10029-XP_007606751.1"/>
<feature type="transmembrane region" description="Helical" evidence="12">
    <location>
        <begin position="12"/>
        <end position="35"/>
    </location>
</feature>
<evidence type="ECO:0000256" key="5">
    <source>
        <dbReference type="ARBA" id="ARBA00022525"/>
    </source>
</evidence>
<proteinExistence type="inferred from homology"/>
<dbReference type="Gene3D" id="2.30.42.10">
    <property type="match status" value="2"/>
</dbReference>
<dbReference type="PROSITE" id="PS50106">
    <property type="entry name" value="PDZ"/>
    <property type="match status" value="2"/>
</dbReference>
<evidence type="ECO:0000313" key="15">
    <source>
        <dbReference type="Proteomes" id="UP000001075"/>
    </source>
</evidence>
<feature type="region of interest" description="Disordered" evidence="11">
    <location>
        <begin position="355"/>
        <end position="448"/>
    </location>
</feature>
<keyword evidence="7" id="KW-0732">Signal</keyword>
<dbReference type="FunFam" id="2.30.42.10:FF:000068">
    <property type="entry name" value="Na(+)/H(+) exchange regulatory cofactor NHE-RF"/>
    <property type="match status" value="1"/>
</dbReference>
<keyword evidence="10" id="KW-0527">Neuropeptide</keyword>
<protein>
    <submittedName>
        <fullName evidence="14">Na(+)/H(+) exchange regulatory cofactor NHE-RF2</fullName>
    </submittedName>
</protein>
<dbReference type="AlphaFoldDB" id="G3HBQ6"/>
<sequence>EVRGPGPGVPVILPLLPLLPLLLVLLLPLPAGAWYKHVASPRYHTVGRASGLLMGLRRSPYLWRRALGGAVGPLSRDTLVPGPVTGSTLPLLPSPVQELWETRRGSWRAGLPVYEPRSPRDLERARQPEQSLSLRSWISAESARNGIDLNQGSSPAEAAALRAGDRLVEVNGVNVEGETHHQVVQRIKAVEGHTQLLVVDKETDEELCRRQLTCTEEMAHRGLPPAHNPWEPKHDWACSSSLGSDTGQKDVNGPPRELRPRLCHLRRGPQGYGFNLHSDKSRPGQYIRSVDPGSPASHSGLRAQDRLIEVNGQNVEGLRHAEVVARIKAREDEARLLVVDPETDEHFKRLRVIPTEEHVEGPLPSPVTNGTSPAQLNGGSKCSSRSDLPGSEKDNEDGSAWKRDPFQESGLHLSPTAAEAKEKARATRVNKRAPQMDWNRKREIFSNF</sequence>
<dbReference type="SMART" id="SM00228">
    <property type="entry name" value="PDZ"/>
    <property type="match status" value="2"/>
</dbReference>
<evidence type="ECO:0000256" key="9">
    <source>
        <dbReference type="ARBA" id="ARBA00023136"/>
    </source>
</evidence>
<keyword evidence="12" id="KW-1133">Transmembrane helix</keyword>
<evidence type="ECO:0000256" key="3">
    <source>
        <dbReference type="ARBA" id="ARBA00004613"/>
    </source>
</evidence>
<evidence type="ECO:0000256" key="10">
    <source>
        <dbReference type="ARBA" id="ARBA00023320"/>
    </source>
</evidence>
<feature type="compositionally biased region" description="Polar residues" evidence="11">
    <location>
        <begin position="366"/>
        <end position="386"/>
    </location>
</feature>
<dbReference type="Pfam" id="PF09007">
    <property type="entry name" value="EBP50_C"/>
    <property type="match status" value="1"/>
</dbReference>
<dbReference type="STRING" id="10029.G3HBQ6"/>
<dbReference type="CDD" id="cd06768">
    <property type="entry name" value="PDZ_NHERF-like"/>
    <property type="match status" value="2"/>
</dbReference>
<feature type="region of interest" description="Disordered" evidence="11">
    <location>
        <begin position="221"/>
        <end position="261"/>
    </location>
</feature>
<dbReference type="FunCoup" id="G3HBQ6">
    <property type="interactions" value="150"/>
</dbReference>
<dbReference type="GO" id="GO:0005576">
    <property type="term" value="C:extracellular region"/>
    <property type="evidence" value="ECO:0007669"/>
    <property type="project" value="UniProtKB-SubCell"/>
</dbReference>
<comment type="similarity">
    <text evidence="4">Belongs to the neuropeptide B/W family.</text>
</comment>
<dbReference type="GO" id="GO:0012505">
    <property type="term" value="C:endomembrane system"/>
    <property type="evidence" value="ECO:0007669"/>
    <property type="project" value="UniProtKB-SubCell"/>
</dbReference>
<dbReference type="PANTHER" id="PTHR14191">
    <property type="entry name" value="PDZ DOMAIN CONTAINING PROTEIN"/>
    <property type="match status" value="1"/>
</dbReference>
<name>G3HBQ6_CRIGR</name>
<keyword evidence="12" id="KW-0812">Transmembrane</keyword>
<dbReference type="GO" id="GO:0016324">
    <property type="term" value="C:apical plasma membrane"/>
    <property type="evidence" value="ECO:0007669"/>
    <property type="project" value="UniProtKB-SubCell"/>
</dbReference>
<evidence type="ECO:0000259" key="13">
    <source>
        <dbReference type="PROSITE" id="PS50106"/>
    </source>
</evidence>
<keyword evidence="6" id="KW-0165">Cleavage on pair of basic residues</keyword>
<dbReference type="InterPro" id="IPR051067">
    <property type="entry name" value="NHER"/>
</dbReference>
<dbReference type="InterPro" id="IPR015098">
    <property type="entry name" value="EBP50_C"/>
</dbReference>
<dbReference type="InterPro" id="IPR013299">
    <property type="entry name" value="Neuropept_W_pre"/>
</dbReference>
<dbReference type="InterPro" id="IPR013297">
    <property type="entry name" value="Neuropept_BW_pre"/>
</dbReference>
<dbReference type="InterPro" id="IPR001478">
    <property type="entry name" value="PDZ"/>
</dbReference>
<feature type="compositionally biased region" description="Basic and acidic residues" evidence="11">
    <location>
        <begin position="438"/>
        <end position="448"/>
    </location>
</feature>
<evidence type="ECO:0000256" key="1">
    <source>
        <dbReference type="ARBA" id="ARBA00004184"/>
    </source>
</evidence>
<evidence type="ECO:0000313" key="14">
    <source>
        <dbReference type="EMBL" id="EGW04445.1"/>
    </source>
</evidence>
<evidence type="ECO:0000256" key="6">
    <source>
        <dbReference type="ARBA" id="ARBA00022685"/>
    </source>
</evidence>
<feature type="domain" description="PDZ" evidence="13">
    <location>
        <begin position="262"/>
        <end position="342"/>
    </location>
</feature>
<keyword evidence="5" id="KW-0964">Secreted</keyword>
<dbReference type="Pfam" id="PF15180">
    <property type="entry name" value="NPBW"/>
    <property type="match status" value="1"/>
</dbReference>
<evidence type="ECO:0000256" key="2">
    <source>
        <dbReference type="ARBA" id="ARBA00004221"/>
    </source>
</evidence>
<feature type="non-terminal residue" evidence="14">
    <location>
        <position position="1"/>
    </location>
</feature>
<dbReference type="PANTHER" id="PTHR14191:SF4">
    <property type="entry name" value="NA(+)_H(+) EXCHANGE REGULATORY COFACTOR NHE-RF2"/>
    <property type="match status" value="1"/>
</dbReference>
<dbReference type="GO" id="GO:0072659">
    <property type="term" value="P:protein localization to plasma membrane"/>
    <property type="evidence" value="ECO:0007669"/>
    <property type="project" value="TreeGrafter"/>
</dbReference>
<evidence type="ECO:0000256" key="7">
    <source>
        <dbReference type="ARBA" id="ARBA00022729"/>
    </source>
</evidence>
<dbReference type="GO" id="GO:0007218">
    <property type="term" value="P:neuropeptide signaling pathway"/>
    <property type="evidence" value="ECO:0007669"/>
    <property type="project" value="UniProtKB-KW"/>
</dbReference>
<dbReference type="PRINTS" id="PR01890">
    <property type="entry name" value="PPNRPEPTIDEW"/>
</dbReference>
<evidence type="ECO:0000256" key="11">
    <source>
        <dbReference type="SAM" id="MobiDB-lite"/>
    </source>
</evidence>